<name>A0A4R7I181_9ACTN</name>
<protein>
    <submittedName>
        <fullName evidence="3">Uncharacterized protein</fullName>
    </submittedName>
</protein>
<evidence type="ECO:0000256" key="2">
    <source>
        <dbReference type="SAM" id="Phobius"/>
    </source>
</evidence>
<sequence length="84" mass="9681">MILALDVLPSTILASDWFSILARFVAINTILYVTLSIFKIVPKLYVSDFVHRGGRRSETRSIHPDDPVEPFPARRPFRRTERPT</sequence>
<keyword evidence="2" id="KW-1133">Transmembrane helix</keyword>
<evidence type="ECO:0000313" key="3">
    <source>
        <dbReference type="EMBL" id="TDT16854.1"/>
    </source>
</evidence>
<dbReference type="Proteomes" id="UP000294558">
    <property type="component" value="Unassembled WGS sequence"/>
</dbReference>
<feature type="transmembrane region" description="Helical" evidence="2">
    <location>
        <begin position="20"/>
        <end position="41"/>
    </location>
</feature>
<comment type="caution">
    <text evidence="3">The sequence shown here is derived from an EMBL/GenBank/DDBJ whole genome shotgun (WGS) entry which is preliminary data.</text>
</comment>
<gene>
    <name evidence="3" type="ORF">BDK89_2453</name>
</gene>
<organism evidence="3 4">
    <name type="scientific">Ilumatobacter fluminis</name>
    <dbReference type="NCBI Taxonomy" id="467091"/>
    <lineage>
        <taxon>Bacteria</taxon>
        <taxon>Bacillati</taxon>
        <taxon>Actinomycetota</taxon>
        <taxon>Acidimicrobiia</taxon>
        <taxon>Acidimicrobiales</taxon>
        <taxon>Ilumatobacteraceae</taxon>
        <taxon>Ilumatobacter</taxon>
    </lineage>
</organism>
<keyword evidence="4" id="KW-1185">Reference proteome</keyword>
<dbReference type="AlphaFoldDB" id="A0A4R7I181"/>
<dbReference type="OrthoDB" id="5077119at2"/>
<dbReference type="EMBL" id="SOAU01000001">
    <property type="protein sequence ID" value="TDT16854.1"/>
    <property type="molecule type" value="Genomic_DNA"/>
</dbReference>
<feature type="region of interest" description="Disordered" evidence="1">
    <location>
        <begin position="54"/>
        <end position="84"/>
    </location>
</feature>
<evidence type="ECO:0000313" key="4">
    <source>
        <dbReference type="Proteomes" id="UP000294558"/>
    </source>
</evidence>
<dbReference type="RefSeq" id="WP_133869190.1">
    <property type="nucleotide sequence ID" value="NZ_SOAU01000001.1"/>
</dbReference>
<accession>A0A4R7I181</accession>
<keyword evidence="2" id="KW-0472">Membrane</keyword>
<reference evidence="3 4" key="1">
    <citation type="submission" date="2019-03" db="EMBL/GenBank/DDBJ databases">
        <title>Sequencing the genomes of 1000 actinobacteria strains.</title>
        <authorList>
            <person name="Klenk H.-P."/>
        </authorList>
    </citation>
    <scope>NUCLEOTIDE SEQUENCE [LARGE SCALE GENOMIC DNA]</scope>
    <source>
        <strain evidence="3 4">DSM 18936</strain>
    </source>
</reference>
<feature type="compositionally biased region" description="Basic and acidic residues" evidence="1">
    <location>
        <begin position="54"/>
        <end position="66"/>
    </location>
</feature>
<keyword evidence="2" id="KW-0812">Transmembrane</keyword>
<evidence type="ECO:0000256" key="1">
    <source>
        <dbReference type="SAM" id="MobiDB-lite"/>
    </source>
</evidence>
<proteinExistence type="predicted"/>